<proteinExistence type="predicted"/>
<dbReference type="AlphaFoldDB" id="A0AA88QQU0"/>
<feature type="compositionally biased region" description="Basic and acidic residues" evidence="1">
    <location>
        <begin position="83"/>
        <end position="94"/>
    </location>
</feature>
<dbReference type="InterPro" id="IPR038821">
    <property type="entry name" value="CLE45-like"/>
</dbReference>
<evidence type="ECO:0000313" key="2">
    <source>
        <dbReference type="EMBL" id="KAK2969006.1"/>
    </source>
</evidence>
<evidence type="ECO:0000256" key="1">
    <source>
        <dbReference type="SAM" id="MobiDB-lite"/>
    </source>
</evidence>
<accession>A0AA88QQU0</accession>
<reference evidence="2" key="1">
    <citation type="submission" date="2022-12" db="EMBL/GenBank/DDBJ databases">
        <title>Draft genome assemblies for two species of Escallonia (Escalloniales).</title>
        <authorList>
            <person name="Chanderbali A."/>
            <person name="Dervinis C."/>
            <person name="Anghel I."/>
            <person name="Soltis D."/>
            <person name="Soltis P."/>
            <person name="Zapata F."/>
        </authorList>
    </citation>
    <scope>NUCLEOTIDE SEQUENCE</scope>
    <source>
        <strain evidence="2">UCBG92.1500</strain>
        <tissue evidence="2">Leaf</tissue>
    </source>
</reference>
<protein>
    <submittedName>
        <fullName evidence="2">Uncharacterized protein</fullName>
    </submittedName>
</protein>
<dbReference type="Proteomes" id="UP001187471">
    <property type="component" value="Unassembled WGS sequence"/>
</dbReference>
<organism evidence="2 3">
    <name type="scientific">Escallonia rubra</name>
    <dbReference type="NCBI Taxonomy" id="112253"/>
    <lineage>
        <taxon>Eukaryota</taxon>
        <taxon>Viridiplantae</taxon>
        <taxon>Streptophyta</taxon>
        <taxon>Embryophyta</taxon>
        <taxon>Tracheophyta</taxon>
        <taxon>Spermatophyta</taxon>
        <taxon>Magnoliopsida</taxon>
        <taxon>eudicotyledons</taxon>
        <taxon>Gunneridae</taxon>
        <taxon>Pentapetalae</taxon>
        <taxon>asterids</taxon>
        <taxon>campanulids</taxon>
        <taxon>Escalloniales</taxon>
        <taxon>Escalloniaceae</taxon>
        <taxon>Escallonia</taxon>
    </lineage>
</organism>
<sequence>MEGSCTGPPNRAQFKKTVQADIVSGLRSKELALRCSEEGHRLRPLRERVLEEVVTTDLTAVNKPAVASKKFDPNQSSKRKVRKGSDPIHNRDKSNSMYRPRQNQKVAQWSEGLDWGCLQCLQRCVESELLKNGPRRYLGRKEAR</sequence>
<dbReference type="PANTHER" id="PTHR36726">
    <property type="entry name" value="CLAVATA3/ESR (CLE)-RELATED PROTEIN 45"/>
    <property type="match status" value="1"/>
</dbReference>
<dbReference type="PANTHER" id="PTHR36726:SF4">
    <property type="entry name" value="CLAVATA3_ESR (CLE)-RELATED PROTEIN 45"/>
    <property type="match status" value="1"/>
</dbReference>
<gene>
    <name evidence="2" type="ORF">RJ640_007871</name>
</gene>
<evidence type="ECO:0000313" key="3">
    <source>
        <dbReference type="Proteomes" id="UP001187471"/>
    </source>
</evidence>
<name>A0AA88QQU0_9ASTE</name>
<feature type="region of interest" description="Disordered" evidence="1">
    <location>
        <begin position="65"/>
        <end position="103"/>
    </location>
</feature>
<dbReference type="EMBL" id="JAVXUO010002860">
    <property type="protein sequence ID" value="KAK2969006.1"/>
    <property type="molecule type" value="Genomic_DNA"/>
</dbReference>
<keyword evidence="3" id="KW-1185">Reference proteome</keyword>
<comment type="caution">
    <text evidence="2">The sequence shown here is derived from an EMBL/GenBank/DDBJ whole genome shotgun (WGS) entry which is preliminary data.</text>
</comment>